<feature type="signal peptide" evidence="1">
    <location>
        <begin position="1"/>
        <end position="21"/>
    </location>
</feature>
<evidence type="ECO:0000256" key="1">
    <source>
        <dbReference type="SAM" id="SignalP"/>
    </source>
</evidence>
<sequence length="118" mass="12870">MNWWPASCPPLLGCLPTLAKAAACGDESDPLAALTSSRGWLTCPFASFRGEDGGSDSLSDCSYFSSFSSLRFFCSNRLISSSRPMMPLISLSVDSRSDSMLDSRNPFRKLGFTFNFIT</sequence>
<protein>
    <submittedName>
        <fullName evidence="2">Putative secreted peptide</fullName>
    </submittedName>
</protein>
<accession>A0A2M3ZUZ7</accession>
<feature type="chain" id="PRO_5014908438" evidence="1">
    <location>
        <begin position="22"/>
        <end position="118"/>
    </location>
</feature>
<evidence type="ECO:0000313" key="2">
    <source>
        <dbReference type="EMBL" id="MBW32376.1"/>
    </source>
</evidence>
<keyword evidence="1" id="KW-0732">Signal</keyword>
<reference evidence="2" key="1">
    <citation type="submission" date="2018-01" db="EMBL/GenBank/DDBJ databases">
        <title>An insight into the sialome of Amazonian anophelines.</title>
        <authorList>
            <person name="Ribeiro J.M."/>
            <person name="Scarpassa V."/>
            <person name="Calvo E."/>
        </authorList>
    </citation>
    <scope>NUCLEOTIDE SEQUENCE</scope>
    <source>
        <tissue evidence="2">Salivary glands</tissue>
    </source>
</reference>
<dbReference type="EMBL" id="GGFM01011625">
    <property type="protein sequence ID" value="MBW32376.1"/>
    <property type="molecule type" value="Transcribed_RNA"/>
</dbReference>
<name>A0A2M3ZUZ7_9DIPT</name>
<dbReference type="AlphaFoldDB" id="A0A2M3ZUZ7"/>
<proteinExistence type="predicted"/>
<organism evidence="2">
    <name type="scientific">Anopheles braziliensis</name>
    <dbReference type="NCBI Taxonomy" id="58242"/>
    <lineage>
        <taxon>Eukaryota</taxon>
        <taxon>Metazoa</taxon>
        <taxon>Ecdysozoa</taxon>
        <taxon>Arthropoda</taxon>
        <taxon>Hexapoda</taxon>
        <taxon>Insecta</taxon>
        <taxon>Pterygota</taxon>
        <taxon>Neoptera</taxon>
        <taxon>Endopterygota</taxon>
        <taxon>Diptera</taxon>
        <taxon>Nematocera</taxon>
        <taxon>Culicoidea</taxon>
        <taxon>Culicidae</taxon>
        <taxon>Anophelinae</taxon>
        <taxon>Anopheles</taxon>
    </lineage>
</organism>